<dbReference type="STRING" id="57577.A0A2K3LZH8"/>
<dbReference type="Gene3D" id="1.25.40.20">
    <property type="entry name" value="Ankyrin repeat-containing domain"/>
    <property type="match status" value="1"/>
</dbReference>
<name>A0A2K3LZH8_TRIPR</name>
<evidence type="ECO:0000313" key="5">
    <source>
        <dbReference type="EMBL" id="PNX83945.1"/>
    </source>
</evidence>
<dbReference type="InterPro" id="IPR002110">
    <property type="entry name" value="Ankyrin_rpt"/>
</dbReference>
<keyword evidence="3 4" id="KW-0040">ANK repeat</keyword>
<dbReference type="GO" id="GO:0005886">
    <property type="term" value="C:plasma membrane"/>
    <property type="evidence" value="ECO:0007669"/>
    <property type="project" value="UniProtKB-SubCell"/>
</dbReference>
<evidence type="ECO:0000256" key="2">
    <source>
        <dbReference type="ARBA" id="ARBA00022737"/>
    </source>
</evidence>
<dbReference type="EMBL" id="ASHM01045236">
    <property type="protein sequence ID" value="PNX83945.1"/>
    <property type="molecule type" value="Genomic_DNA"/>
</dbReference>
<gene>
    <name evidence="5" type="ORF">L195_g039995</name>
</gene>
<dbReference type="Proteomes" id="UP000236291">
    <property type="component" value="Unassembled WGS sequence"/>
</dbReference>
<comment type="subcellular location">
    <subcellularLocation>
        <location evidence="1">Cell membrane</location>
        <topology evidence="1">Peripheral membrane protein</topology>
        <orientation evidence="1">Cytoplasmic side</orientation>
    </subcellularLocation>
</comment>
<evidence type="ECO:0000256" key="3">
    <source>
        <dbReference type="ARBA" id="ARBA00023043"/>
    </source>
</evidence>
<evidence type="ECO:0000256" key="1">
    <source>
        <dbReference type="ARBA" id="ARBA00004413"/>
    </source>
</evidence>
<comment type="caution">
    <text evidence="5">The sequence shown here is derived from an EMBL/GenBank/DDBJ whole genome shotgun (WGS) entry which is preliminary data.</text>
</comment>
<organism evidence="5 6">
    <name type="scientific">Trifolium pratense</name>
    <name type="common">Red clover</name>
    <dbReference type="NCBI Taxonomy" id="57577"/>
    <lineage>
        <taxon>Eukaryota</taxon>
        <taxon>Viridiplantae</taxon>
        <taxon>Streptophyta</taxon>
        <taxon>Embryophyta</taxon>
        <taxon>Tracheophyta</taxon>
        <taxon>Spermatophyta</taxon>
        <taxon>Magnoliopsida</taxon>
        <taxon>eudicotyledons</taxon>
        <taxon>Gunneridae</taxon>
        <taxon>Pentapetalae</taxon>
        <taxon>rosids</taxon>
        <taxon>fabids</taxon>
        <taxon>Fabales</taxon>
        <taxon>Fabaceae</taxon>
        <taxon>Papilionoideae</taxon>
        <taxon>50 kb inversion clade</taxon>
        <taxon>NPAAA clade</taxon>
        <taxon>Hologalegina</taxon>
        <taxon>IRL clade</taxon>
        <taxon>Trifolieae</taxon>
        <taxon>Trifolium</taxon>
    </lineage>
</organism>
<evidence type="ECO:0000256" key="4">
    <source>
        <dbReference type="PROSITE-ProRule" id="PRU00023"/>
    </source>
</evidence>
<reference evidence="5 6" key="2">
    <citation type="journal article" date="2017" name="Front. Plant Sci.">
        <title>Gene Classification and Mining of Molecular Markers Useful in Red Clover (Trifolium pratense) Breeding.</title>
        <authorList>
            <person name="Istvanek J."/>
            <person name="Dluhosova J."/>
            <person name="Dluhos P."/>
            <person name="Patkova L."/>
            <person name="Nedelnik J."/>
            <person name="Repkova J."/>
        </authorList>
    </citation>
    <scope>NUCLEOTIDE SEQUENCE [LARGE SCALE GENOMIC DNA]</scope>
    <source>
        <strain evidence="6">cv. Tatra</strain>
        <tissue evidence="5">Young leaves</tissue>
    </source>
</reference>
<dbReference type="PROSITE" id="PS50297">
    <property type="entry name" value="ANK_REP_REGION"/>
    <property type="match status" value="1"/>
</dbReference>
<dbReference type="Pfam" id="PF00023">
    <property type="entry name" value="Ank"/>
    <property type="match status" value="1"/>
</dbReference>
<dbReference type="PANTHER" id="PTHR24186:SF13">
    <property type="entry name" value="ANKYRIN REPEAT PLANT-LIKE PROTEIN"/>
    <property type="match status" value="1"/>
</dbReference>
<keyword evidence="2" id="KW-0677">Repeat</keyword>
<evidence type="ECO:0000313" key="6">
    <source>
        <dbReference type="Proteomes" id="UP000236291"/>
    </source>
</evidence>
<accession>A0A2K3LZH8</accession>
<sequence>MVLNERDKKGNTALHMAIRKARSEIVSFLLSYASMNVNAINNQQETANETMELKRAESDIKHEVQSQLIQNEKTCKRLPGQYRKLQSEAGKSMNLVE</sequence>
<proteinExistence type="predicted"/>
<protein>
    <submittedName>
        <fullName evidence="5">Ankyrin repeat-containing protein</fullName>
    </submittedName>
</protein>
<reference evidence="5 6" key="1">
    <citation type="journal article" date="2014" name="Am. J. Bot.">
        <title>Genome assembly and annotation for red clover (Trifolium pratense; Fabaceae).</title>
        <authorList>
            <person name="Istvanek J."/>
            <person name="Jaros M."/>
            <person name="Krenek A."/>
            <person name="Repkova J."/>
        </authorList>
    </citation>
    <scope>NUCLEOTIDE SEQUENCE [LARGE SCALE GENOMIC DNA]</scope>
    <source>
        <strain evidence="6">cv. Tatra</strain>
        <tissue evidence="5">Young leaves</tissue>
    </source>
</reference>
<dbReference type="PROSITE" id="PS50088">
    <property type="entry name" value="ANK_REPEAT"/>
    <property type="match status" value="1"/>
</dbReference>
<dbReference type="AlphaFoldDB" id="A0A2K3LZH8"/>
<dbReference type="SMART" id="SM00248">
    <property type="entry name" value="ANK"/>
    <property type="match status" value="1"/>
</dbReference>
<feature type="repeat" description="ANK" evidence="4">
    <location>
        <begin position="9"/>
        <end position="31"/>
    </location>
</feature>
<dbReference type="SUPFAM" id="SSF48403">
    <property type="entry name" value="Ankyrin repeat"/>
    <property type="match status" value="1"/>
</dbReference>
<dbReference type="InterPro" id="IPR036770">
    <property type="entry name" value="Ankyrin_rpt-contain_sf"/>
</dbReference>
<dbReference type="PANTHER" id="PTHR24186">
    <property type="entry name" value="PROTEIN PHOSPHATASE 1 REGULATORY SUBUNIT"/>
    <property type="match status" value="1"/>
</dbReference>